<dbReference type="HOGENOM" id="CLU_066856_0_0_6"/>
<dbReference type="GO" id="GO:0006231">
    <property type="term" value="P:dTMP biosynthetic process"/>
    <property type="evidence" value="ECO:0007669"/>
    <property type="project" value="TreeGrafter"/>
</dbReference>
<accession>N8XS12</accession>
<dbReference type="InterPro" id="IPR036926">
    <property type="entry name" value="Thymidate_synth/dCMP_Mease_sf"/>
</dbReference>
<gene>
    <name evidence="4" type="ORF">F966_01386</name>
</gene>
<dbReference type="PATRIC" id="fig|1144672.3.peg.1327"/>
<dbReference type="Gene3D" id="3.30.572.10">
    <property type="entry name" value="Thymidylate synthase/dCMP hydroxymethylase domain"/>
    <property type="match status" value="1"/>
</dbReference>
<sequence>MHITEESLDDLLHKTYQYILENGETVIPTKGVNKEVRNCVLTLLNPRSRISLSEVRSKVISCVGEFIWYLTGSSSIDFIEYYIKHYRKRIGFDKDSTDSVPGAYGPRIFGSPSQFDTVFELLKNSDSTRRAVIAIYSKSDLINHDPRDIPCTCNLQFFIRQNKLHLTTYMRSNDAALGLVHDIFSFTLIQEIMFAKLLMVKPELQLGEYTHIVGSLHIYEDDFETINHYLNREGWHYHVSMPPINPKYLNTSISQIIEIEKNLRVDNLCDIHKLELIKDNAFKEMAAILYAYHYIKPNSRNIESLKSLEDKCLSEPIKAFLNKRIQELQMSGDTQ</sequence>
<dbReference type="CDD" id="cd00351">
    <property type="entry name" value="TS_Pyrimidine_HMase"/>
    <property type="match status" value="1"/>
</dbReference>
<reference evidence="4 5" key="1">
    <citation type="submission" date="2013-02" db="EMBL/GenBank/DDBJ databases">
        <title>The Genome Sequence of Acinetobacter sp. CIP 56.2.</title>
        <authorList>
            <consortium name="The Broad Institute Genome Sequencing Platform"/>
            <consortium name="The Broad Institute Genome Sequencing Center for Infectious Disease"/>
            <person name="Cerqueira G."/>
            <person name="Feldgarden M."/>
            <person name="Courvalin P."/>
            <person name="Perichon B."/>
            <person name="Grillot-Courvalin C."/>
            <person name="Clermont D."/>
            <person name="Rocha E."/>
            <person name="Yoon E.-J."/>
            <person name="Nemec A."/>
            <person name="Walker B."/>
            <person name="Young S.K."/>
            <person name="Zeng Q."/>
            <person name="Gargeya S."/>
            <person name="Fitzgerald M."/>
            <person name="Haas B."/>
            <person name="Abouelleil A."/>
            <person name="Alvarado L."/>
            <person name="Arachchi H.M."/>
            <person name="Berlin A.M."/>
            <person name="Chapman S.B."/>
            <person name="Dewar J."/>
            <person name="Goldberg J."/>
            <person name="Griggs A."/>
            <person name="Gujja S."/>
            <person name="Hansen M."/>
            <person name="Howarth C."/>
            <person name="Imamovic A."/>
            <person name="Larimer J."/>
            <person name="McCowan C."/>
            <person name="Murphy C."/>
            <person name="Neiman D."/>
            <person name="Pearson M."/>
            <person name="Priest M."/>
            <person name="Roberts A."/>
            <person name="Saif S."/>
            <person name="Shea T."/>
            <person name="Sisk P."/>
            <person name="Sykes S."/>
            <person name="Wortman J."/>
            <person name="Nusbaum C."/>
            <person name="Birren B."/>
        </authorList>
    </citation>
    <scope>NUCLEOTIDE SEQUENCE [LARGE SCALE GENOMIC DNA]</scope>
    <source>
        <strain evidence="4 5">CIP 56.2</strain>
    </source>
</reference>
<dbReference type="GO" id="GO:0005829">
    <property type="term" value="C:cytosol"/>
    <property type="evidence" value="ECO:0007669"/>
    <property type="project" value="TreeGrafter"/>
</dbReference>
<evidence type="ECO:0000313" key="5">
    <source>
        <dbReference type="Proteomes" id="UP000013209"/>
    </source>
</evidence>
<proteinExistence type="predicted"/>
<dbReference type="InterPro" id="IPR023451">
    <property type="entry name" value="Thymidate_synth/dCMP_Mease_dom"/>
</dbReference>
<protein>
    <recommendedName>
        <fullName evidence="3">Thymidylate synthase/dCMP hydroxymethylase domain-containing protein</fullName>
    </recommendedName>
</protein>
<dbReference type="STRING" id="1144672.F966_01386"/>
<keyword evidence="2" id="KW-0808">Transferase</keyword>
<dbReference type="SUPFAM" id="SSF55831">
    <property type="entry name" value="Thymidylate synthase/dCMP hydroxymethylase"/>
    <property type="match status" value="1"/>
</dbReference>
<dbReference type="eggNOG" id="COG0207">
    <property type="taxonomic scope" value="Bacteria"/>
</dbReference>
<evidence type="ECO:0000256" key="1">
    <source>
        <dbReference type="ARBA" id="ARBA00022603"/>
    </source>
</evidence>
<dbReference type="Pfam" id="PF00303">
    <property type="entry name" value="Thymidylat_synt"/>
    <property type="match status" value="1"/>
</dbReference>
<evidence type="ECO:0000259" key="3">
    <source>
        <dbReference type="Pfam" id="PF00303"/>
    </source>
</evidence>
<name>N8XS12_9GAMM</name>
<dbReference type="RefSeq" id="WP_004803735.1">
    <property type="nucleotide sequence ID" value="NZ_KB849440.1"/>
</dbReference>
<dbReference type="AlphaFoldDB" id="N8XS12"/>
<dbReference type="PANTHER" id="PTHR11548">
    <property type="entry name" value="THYMIDYLATE SYNTHASE 1"/>
    <property type="match status" value="1"/>
</dbReference>
<dbReference type="GO" id="GO:0032259">
    <property type="term" value="P:methylation"/>
    <property type="evidence" value="ECO:0007669"/>
    <property type="project" value="UniProtKB-KW"/>
</dbReference>
<feature type="domain" description="Thymidylate synthase/dCMP hydroxymethylase" evidence="3">
    <location>
        <begin position="57"/>
        <end position="234"/>
    </location>
</feature>
<keyword evidence="1" id="KW-0489">Methyltransferase</keyword>
<dbReference type="EMBL" id="APPH01000006">
    <property type="protein sequence ID" value="ENV10213.1"/>
    <property type="molecule type" value="Genomic_DNA"/>
</dbReference>
<dbReference type="GO" id="GO:0004799">
    <property type="term" value="F:thymidylate synthase activity"/>
    <property type="evidence" value="ECO:0007669"/>
    <property type="project" value="TreeGrafter"/>
</dbReference>
<evidence type="ECO:0000256" key="2">
    <source>
        <dbReference type="ARBA" id="ARBA00022679"/>
    </source>
</evidence>
<dbReference type="InterPro" id="IPR045097">
    <property type="entry name" value="Thymidate_synth/dCMP_Mease"/>
</dbReference>
<organism evidence="4 5">
    <name type="scientific">Acinetobacter higginsii</name>
    <dbReference type="NCBI Taxonomy" id="70347"/>
    <lineage>
        <taxon>Bacteria</taxon>
        <taxon>Pseudomonadati</taxon>
        <taxon>Pseudomonadota</taxon>
        <taxon>Gammaproteobacteria</taxon>
        <taxon>Moraxellales</taxon>
        <taxon>Moraxellaceae</taxon>
        <taxon>Acinetobacter</taxon>
    </lineage>
</organism>
<dbReference type="Proteomes" id="UP000013209">
    <property type="component" value="Unassembled WGS sequence"/>
</dbReference>
<comment type="caution">
    <text evidence="4">The sequence shown here is derived from an EMBL/GenBank/DDBJ whole genome shotgun (WGS) entry which is preliminary data.</text>
</comment>
<dbReference type="PANTHER" id="PTHR11548:SF9">
    <property type="entry name" value="THYMIDYLATE SYNTHASE"/>
    <property type="match status" value="1"/>
</dbReference>
<evidence type="ECO:0000313" key="4">
    <source>
        <dbReference type="EMBL" id="ENV10213.1"/>
    </source>
</evidence>